<evidence type="ECO:0000313" key="9">
    <source>
        <dbReference type="EMBL" id="MBR9728141.1"/>
    </source>
</evidence>
<evidence type="ECO:0000256" key="7">
    <source>
        <dbReference type="RuleBase" id="RU366062"/>
    </source>
</evidence>
<evidence type="ECO:0000256" key="4">
    <source>
        <dbReference type="ARBA" id="ARBA00022729"/>
    </source>
</evidence>
<accession>A0ABS5I286</accession>
<dbReference type="InterPro" id="IPR010960">
    <property type="entry name" value="Flavocytochrome_c"/>
</dbReference>
<comment type="cofactor">
    <cofactor evidence="1">
        <name>FAD</name>
        <dbReference type="ChEBI" id="CHEBI:57692"/>
    </cofactor>
</comment>
<comment type="caution">
    <text evidence="9">The sequence shown here is derived from an EMBL/GenBank/DDBJ whole genome shotgun (WGS) entry which is preliminary data.</text>
</comment>
<dbReference type="InterPro" id="IPR027477">
    <property type="entry name" value="Succ_DH/fumarate_Rdtase_cat_sf"/>
</dbReference>
<feature type="signal peptide" evidence="7">
    <location>
        <begin position="1"/>
        <end position="29"/>
    </location>
</feature>
<comment type="subcellular location">
    <subcellularLocation>
        <location evidence="2">Cell envelope</location>
    </subcellularLocation>
</comment>
<evidence type="ECO:0000259" key="8">
    <source>
        <dbReference type="Pfam" id="PF00890"/>
    </source>
</evidence>
<keyword evidence="3 7" id="KW-0285">Flavoprotein</keyword>
<dbReference type="SUPFAM" id="SSF51905">
    <property type="entry name" value="FAD/NAD(P)-binding domain"/>
    <property type="match status" value="1"/>
</dbReference>
<dbReference type="Pfam" id="PF00890">
    <property type="entry name" value="FAD_binding_2"/>
    <property type="match status" value="1"/>
</dbReference>
<keyword evidence="4 7" id="KW-0732">Signal</keyword>
<dbReference type="NCBIfam" id="TIGR01409">
    <property type="entry name" value="TAT_signal_seq"/>
    <property type="match status" value="1"/>
</dbReference>
<comment type="similarity">
    <text evidence="7">Belongs to the FAD-dependent oxidoreductase 2 family. FRD/SDH subfamily.</text>
</comment>
<evidence type="ECO:0000256" key="6">
    <source>
        <dbReference type="ARBA" id="ARBA00023002"/>
    </source>
</evidence>
<dbReference type="SUPFAM" id="SSF56425">
    <property type="entry name" value="Succinate dehydrogenase/fumarate reductase flavoprotein, catalytic domain"/>
    <property type="match status" value="1"/>
</dbReference>
<gene>
    <name evidence="9" type="ORF">G3R48_09120</name>
</gene>
<keyword evidence="6 7" id="KW-0560">Oxidoreductase</keyword>
<dbReference type="RefSeq" id="WP_153664593.1">
    <property type="nucleotide sequence ID" value="NZ_JAAIKR010000007.1"/>
</dbReference>
<evidence type="ECO:0000256" key="2">
    <source>
        <dbReference type="ARBA" id="ARBA00004196"/>
    </source>
</evidence>
<dbReference type="InterPro" id="IPR050315">
    <property type="entry name" value="FAD-oxidoreductase_2"/>
</dbReference>
<dbReference type="Gene3D" id="3.50.50.60">
    <property type="entry name" value="FAD/NAD(P)-binding domain"/>
    <property type="match status" value="1"/>
</dbReference>
<dbReference type="NCBIfam" id="TIGR01813">
    <property type="entry name" value="flavo_cyto_c"/>
    <property type="match status" value="1"/>
</dbReference>
<feature type="domain" description="FAD-dependent oxidoreductase 2 FAD-binding" evidence="8">
    <location>
        <begin position="42"/>
        <end position="484"/>
    </location>
</feature>
<feature type="chain" id="PRO_5044970890" evidence="7">
    <location>
        <begin position="30"/>
        <end position="507"/>
    </location>
</feature>
<reference evidence="9 10" key="1">
    <citation type="submission" date="2020-02" db="EMBL/GenBank/DDBJ databases">
        <title>Shewanella WXL01 sp. nov., a marine bacterium isolated from green algae in Luhuitou Fringing Reef (Northern South China Sea).</title>
        <authorList>
            <person name="Wang X."/>
        </authorList>
    </citation>
    <scope>NUCLEOTIDE SEQUENCE [LARGE SCALE GENOMIC DNA]</scope>
    <source>
        <strain evidence="9 10">MCCC 1A01895</strain>
    </source>
</reference>
<evidence type="ECO:0000256" key="3">
    <source>
        <dbReference type="ARBA" id="ARBA00022630"/>
    </source>
</evidence>
<dbReference type="Gene3D" id="3.90.700.10">
    <property type="entry name" value="Succinate dehydrogenase/fumarate reductase flavoprotein, catalytic domain"/>
    <property type="match status" value="1"/>
</dbReference>
<dbReference type="PROSITE" id="PS51318">
    <property type="entry name" value="TAT"/>
    <property type="match status" value="1"/>
</dbReference>
<dbReference type="InterPro" id="IPR036188">
    <property type="entry name" value="FAD/NAD-bd_sf"/>
</dbReference>
<keyword evidence="10" id="KW-1185">Reference proteome</keyword>
<dbReference type="InterPro" id="IPR003953">
    <property type="entry name" value="FAD-dep_OxRdtase_2_FAD-bd"/>
</dbReference>
<proteinExistence type="inferred from homology"/>
<dbReference type="Proteomes" id="UP000811844">
    <property type="component" value="Unassembled WGS sequence"/>
</dbReference>
<name>A0ABS5I286_9GAMM</name>
<dbReference type="PRINTS" id="PR00368">
    <property type="entry name" value="FADPNR"/>
</dbReference>
<keyword evidence="5 7" id="KW-0274">FAD</keyword>
<evidence type="ECO:0000256" key="5">
    <source>
        <dbReference type="ARBA" id="ARBA00022827"/>
    </source>
</evidence>
<dbReference type="EMBL" id="JAAIKR010000007">
    <property type="protein sequence ID" value="MBR9728141.1"/>
    <property type="molecule type" value="Genomic_DNA"/>
</dbReference>
<dbReference type="InterPro" id="IPR006311">
    <property type="entry name" value="TAT_signal"/>
</dbReference>
<sequence>MQDRRNFLKLTAGAAVGSLAATLPGTVQAKTCGEIHWDENADVIIVGSGFAGLSAALNAKRQNLGSVLVLEKMLVIGGNSAVNGGWLAIPKNPIQLAQGINDDSPEELVKDQIKSGRGMQNDAALRVIANRALDAYHLCINTGVKFREGFNIQVGGHNKARAMRTQHGTGGDITTKLYEAGVKEGIDYRLQHYIEDFIMDGQKIIGVKVRKNYRFPDLTTGSTIFIKANKAVVLANGGFARNMALRAAVDPSLDPTLDCTNALGATGEVTLTAMAHGALPVHMNLIQTGHWGSPDEGGFGWSNALLSIGWHRGVAISVLNGKRFMDERADRKTCSEAIMKNRYADNSPAYPVVFFNHDKYAKDDRVVRALRDKMAWKVDSLDELAAKFNIPAAELKRSVAEFNQHVKNRKDPLFNRKMDTAEVLTGPFVVSRIWPKVHYCMGGLKTDLDARAIDGRSMAPIQNLYAIGEATGGIHGEARLSSTSCLECLTMGIVVAETIKADIQGAV</sequence>
<dbReference type="PANTHER" id="PTHR43400:SF7">
    <property type="entry name" value="FAD-DEPENDENT OXIDOREDUCTASE 2 FAD BINDING DOMAIN-CONTAINING PROTEIN"/>
    <property type="match status" value="1"/>
</dbReference>
<evidence type="ECO:0000256" key="1">
    <source>
        <dbReference type="ARBA" id="ARBA00001974"/>
    </source>
</evidence>
<evidence type="ECO:0000313" key="10">
    <source>
        <dbReference type="Proteomes" id="UP000811844"/>
    </source>
</evidence>
<dbReference type="InterPro" id="IPR019546">
    <property type="entry name" value="TAT_signal_bac_arc"/>
</dbReference>
<dbReference type="PANTHER" id="PTHR43400">
    <property type="entry name" value="FUMARATE REDUCTASE"/>
    <property type="match status" value="1"/>
</dbReference>
<organism evidence="9 10">
    <name type="scientific">Shewanella intestini</name>
    <dbReference type="NCBI Taxonomy" id="2017544"/>
    <lineage>
        <taxon>Bacteria</taxon>
        <taxon>Pseudomonadati</taxon>
        <taxon>Pseudomonadota</taxon>
        <taxon>Gammaproteobacteria</taxon>
        <taxon>Alteromonadales</taxon>
        <taxon>Shewanellaceae</taxon>
        <taxon>Shewanella</taxon>
    </lineage>
</organism>
<protein>
    <submittedName>
        <fullName evidence="9">Flavocytochrome c</fullName>
    </submittedName>
</protein>